<evidence type="ECO:0000256" key="1">
    <source>
        <dbReference type="ARBA" id="ARBA00004651"/>
    </source>
</evidence>
<dbReference type="Proteomes" id="UP000317093">
    <property type="component" value="Chromosome"/>
</dbReference>
<evidence type="ECO:0000259" key="9">
    <source>
        <dbReference type="Pfam" id="PF02687"/>
    </source>
</evidence>
<dbReference type="PANTHER" id="PTHR43738">
    <property type="entry name" value="ABC TRANSPORTER, MEMBRANE PROTEIN"/>
    <property type="match status" value="1"/>
</dbReference>
<feature type="transmembrane region" description="Helical" evidence="8">
    <location>
        <begin position="282"/>
        <end position="302"/>
    </location>
</feature>
<keyword evidence="3" id="KW-1003">Cell membrane</keyword>
<keyword evidence="6 8" id="KW-0472">Membrane</keyword>
<keyword evidence="4 8" id="KW-0812">Transmembrane</keyword>
<feature type="transmembrane region" description="Helical" evidence="8">
    <location>
        <begin position="42"/>
        <end position="67"/>
    </location>
</feature>
<feature type="domain" description="MacB-like periplasmic core" evidence="10">
    <location>
        <begin position="45"/>
        <end position="250"/>
    </location>
</feature>
<dbReference type="InterPro" id="IPR025857">
    <property type="entry name" value="MacB_PCD"/>
</dbReference>
<evidence type="ECO:0000256" key="5">
    <source>
        <dbReference type="ARBA" id="ARBA00022989"/>
    </source>
</evidence>
<dbReference type="AlphaFoldDB" id="A0A518B7Y1"/>
<evidence type="ECO:0000313" key="11">
    <source>
        <dbReference type="EMBL" id="QDU63053.1"/>
    </source>
</evidence>
<accession>A0A518B7Y1</accession>
<gene>
    <name evidence="11" type="ORF">Pan216_39280</name>
</gene>
<comment type="subcellular location">
    <subcellularLocation>
        <location evidence="1">Cell membrane</location>
        <topology evidence="1">Multi-pass membrane protein</topology>
    </subcellularLocation>
</comment>
<evidence type="ECO:0000259" key="10">
    <source>
        <dbReference type="Pfam" id="PF12704"/>
    </source>
</evidence>
<keyword evidence="12" id="KW-1185">Reference proteome</keyword>
<dbReference type="Pfam" id="PF12704">
    <property type="entry name" value="MacB_PCD"/>
    <property type="match status" value="1"/>
</dbReference>
<keyword evidence="5 8" id="KW-1133">Transmembrane helix</keyword>
<evidence type="ECO:0000256" key="3">
    <source>
        <dbReference type="ARBA" id="ARBA00022475"/>
    </source>
</evidence>
<sequence length="403" mass="44150">MKPVATSPKSESTRSRPDGHPGLGGCRTPVSVLMLLAHPRRVAVSISVIAFCSLLMFSQLGFMLGLFDSMSRLIVSFSGDLVVRSKARHNLGVGITFPRARLQQALMLPEVSAVHPIQLESWGTWRSVGTKLNRTIRVIGANVNEGAIELPGLEAAASQLRKSNTASFDKLSRHFFGDVSPGTMAELNGQRVEVVGNFTLGPDFQFDGNLVMHESNFFRYFPEQSPQRVHLGAIDLREGASPSQVKERIIKSLPGDIDVLTKEELAHAEHRHWMKNTSAGQIFLVSLFVAFVVGILLSYQVIHNEVKDNIKQFAMLRAIGYSNLYIASVVLTQALFFGVAGLIPGALLGSLLFQTLEETSRLSIQVTPERVLLVSILTIAMCLLASVAAVRRVLVVDPVELYH</sequence>
<dbReference type="InterPro" id="IPR051125">
    <property type="entry name" value="ABC-4/HrtB_transporter"/>
</dbReference>
<feature type="transmembrane region" description="Helical" evidence="8">
    <location>
        <begin position="371"/>
        <end position="394"/>
    </location>
</feature>
<evidence type="ECO:0000256" key="8">
    <source>
        <dbReference type="SAM" id="Phobius"/>
    </source>
</evidence>
<evidence type="ECO:0000256" key="4">
    <source>
        <dbReference type="ARBA" id="ARBA00022692"/>
    </source>
</evidence>
<name>A0A518B7Y1_9BACT</name>
<dbReference type="PIRSF" id="PIRSF031773">
    <property type="entry name" value="DevC"/>
    <property type="match status" value="1"/>
</dbReference>
<dbReference type="InterPro" id="IPR005891">
    <property type="entry name" value="DevC"/>
</dbReference>
<feature type="region of interest" description="Disordered" evidence="7">
    <location>
        <begin position="1"/>
        <end position="24"/>
    </location>
</feature>
<reference evidence="11 12" key="1">
    <citation type="submission" date="2019-02" db="EMBL/GenBank/DDBJ databases">
        <title>Deep-cultivation of Planctomycetes and their phenomic and genomic characterization uncovers novel biology.</title>
        <authorList>
            <person name="Wiegand S."/>
            <person name="Jogler M."/>
            <person name="Boedeker C."/>
            <person name="Pinto D."/>
            <person name="Vollmers J."/>
            <person name="Rivas-Marin E."/>
            <person name="Kohn T."/>
            <person name="Peeters S.H."/>
            <person name="Heuer A."/>
            <person name="Rast P."/>
            <person name="Oberbeckmann S."/>
            <person name="Bunk B."/>
            <person name="Jeske O."/>
            <person name="Meyerdierks A."/>
            <person name="Storesund J.E."/>
            <person name="Kallscheuer N."/>
            <person name="Luecker S."/>
            <person name="Lage O.M."/>
            <person name="Pohl T."/>
            <person name="Merkel B.J."/>
            <person name="Hornburger P."/>
            <person name="Mueller R.-W."/>
            <person name="Bruemmer F."/>
            <person name="Labrenz M."/>
            <person name="Spormann A.M."/>
            <person name="Op den Camp H."/>
            <person name="Overmann J."/>
            <person name="Amann R."/>
            <person name="Jetten M.S.M."/>
            <person name="Mascher T."/>
            <person name="Medema M.H."/>
            <person name="Devos D.P."/>
            <person name="Kaster A.-K."/>
            <person name="Ovreas L."/>
            <person name="Rohde M."/>
            <person name="Galperin M.Y."/>
            <person name="Jogler C."/>
        </authorList>
    </citation>
    <scope>NUCLEOTIDE SEQUENCE [LARGE SCALE GENOMIC DNA]</scope>
    <source>
        <strain evidence="11 12">Pan216</strain>
    </source>
</reference>
<proteinExistence type="predicted"/>
<evidence type="ECO:0000313" key="12">
    <source>
        <dbReference type="Proteomes" id="UP000317093"/>
    </source>
</evidence>
<organism evidence="11 12">
    <name type="scientific">Kolteria novifilia</name>
    <dbReference type="NCBI Taxonomy" id="2527975"/>
    <lineage>
        <taxon>Bacteria</taxon>
        <taxon>Pseudomonadati</taxon>
        <taxon>Planctomycetota</taxon>
        <taxon>Planctomycetia</taxon>
        <taxon>Kolteriales</taxon>
        <taxon>Kolteriaceae</taxon>
        <taxon>Kolteria</taxon>
    </lineage>
</organism>
<dbReference type="PANTHER" id="PTHR43738:SF1">
    <property type="entry name" value="HEMIN TRANSPORT SYSTEM PERMEASE PROTEIN HRTB-RELATED"/>
    <property type="match status" value="1"/>
</dbReference>
<dbReference type="Pfam" id="PF02687">
    <property type="entry name" value="FtsX"/>
    <property type="match status" value="1"/>
</dbReference>
<evidence type="ECO:0000256" key="6">
    <source>
        <dbReference type="ARBA" id="ARBA00023136"/>
    </source>
</evidence>
<dbReference type="InterPro" id="IPR003838">
    <property type="entry name" value="ABC3_permease_C"/>
</dbReference>
<dbReference type="KEGG" id="knv:Pan216_39280"/>
<dbReference type="OrthoDB" id="180999at2"/>
<dbReference type="EMBL" id="CP036279">
    <property type="protein sequence ID" value="QDU63053.1"/>
    <property type="molecule type" value="Genomic_DNA"/>
</dbReference>
<protein>
    <submittedName>
        <fullName evidence="11">FtsX-like permease family protein</fullName>
    </submittedName>
</protein>
<evidence type="ECO:0000256" key="2">
    <source>
        <dbReference type="ARBA" id="ARBA00022448"/>
    </source>
</evidence>
<dbReference type="GO" id="GO:0005886">
    <property type="term" value="C:plasma membrane"/>
    <property type="evidence" value="ECO:0007669"/>
    <property type="project" value="UniProtKB-SubCell"/>
</dbReference>
<keyword evidence="2" id="KW-0813">Transport</keyword>
<feature type="domain" description="ABC3 transporter permease C-terminal" evidence="9">
    <location>
        <begin position="286"/>
        <end position="394"/>
    </location>
</feature>
<dbReference type="RefSeq" id="WP_145260235.1">
    <property type="nucleotide sequence ID" value="NZ_CP036279.1"/>
</dbReference>
<feature type="transmembrane region" description="Helical" evidence="8">
    <location>
        <begin position="322"/>
        <end position="351"/>
    </location>
</feature>
<evidence type="ECO:0000256" key="7">
    <source>
        <dbReference type="SAM" id="MobiDB-lite"/>
    </source>
</evidence>